<protein>
    <submittedName>
        <fullName evidence="1">Hydroxymyristoyl-ACP dehydratase</fullName>
    </submittedName>
</protein>
<dbReference type="Proteomes" id="UP000483142">
    <property type="component" value="Unassembled WGS sequence"/>
</dbReference>
<dbReference type="RefSeq" id="WP_022508330.1">
    <property type="nucleotide sequence ID" value="NZ_CAXSLB010000035.1"/>
</dbReference>
<proteinExistence type="predicted"/>
<dbReference type="InterPro" id="IPR016776">
    <property type="entry name" value="ApeP-like_dehydratase"/>
</dbReference>
<dbReference type="InterPro" id="IPR029069">
    <property type="entry name" value="HotDog_dom_sf"/>
</dbReference>
<dbReference type="SUPFAM" id="SSF54637">
    <property type="entry name" value="Thioesterase/thiol ester dehydrase-isomerase"/>
    <property type="match status" value="1"/>
</dbReference>
<dbReference type="EMBL" id="WDBZ01000010">
    <property type="protein sequence ID" value="KAB6454593.1"/>
    <property type="molecule type" value="Genomic_DNA"/>
</dbReference>
<dbReference type="Pfam" id="PF22817">
    <property type="entry name" value="ApeP-like"/>
    <property type="match status" value="1"/>
</dbReference>
<dbReference type="Proteomes" id="UP000468344">
    <property type="component" value="Unassembled WGS sequence"/>
</dbReference>
<reference evidence="3 4" key="1">
    <citation type="journal article" date="2019" name="Nat. Med.">
        <title>A library of human gut bacterial isolates paired with longitudinal multiomics data enables mechanistic microbiome research.</title>
        <authorList>
            <person name="Poyet M."/>
            <person name="Groussin M."/>
            <person name="Gibbons S.M."/>
            <person name="Avila-Pacheco J."/>
            <person name="Jiang X."/>
            <person name="Kearney S.M."/>
            <person name="Perrotta A.R."/>
            <person name="Berdy B."/>
            <person name="Zhao S."/>
            <person name="Lieberman T.D."/>
            <person name="Swanson P.K."/>
            <person name="Smith M."/>
            <person name="Roesemann S."/>
            <person name="Alexander J.E."/>
            <person name="Rich S.A."/>
            <person name="Livny J."/>
            <person name="Vlamakis H."/>
            <person name="Clish C."/>
            <person name="Bullock K."/>
            <person name="Deik A."/>
            <person name="Scott J."/>
            <person name="Pierce K.A."/>
            <person name="Xavier R.J."/>
            <person name="Alm E.J."/>
        </authorList>
    </citation>
    <scope>NUCLEOTIDE SEQUENCE [LARGE SCALE GENOMIC DNA]</scope>
    <source>
        <strain evidence="2 3">BIOML-A140</strain>
        <strain evidence="1 4">BIOML-A141</strain>
    </source>
</reference>
<evidence type="ECO:0000313" key="3">
    <source>
        <dbReference type="Proteomes" id="UP000468344"/>
    </source>
</evidence>
<organism evidence="1 4">
    <name type="scientific">Phocaeicola vulgatus</name>
    <name type="common">Bacteroides vulgatus</name>
    <dbReference type="NCBI Taxonomy" id="821"/>
    <lineage>
        <taxon>Bacteria</taxon>
        <taxon>Pseudomonadati</taxon>
        <taxon>Bacteroidota</taxon>
        <taxon>Bacteroidia</taxon>
        <taxon>Bacteroidales</taxon>
        <taxon>Bacteroidaceae</taxon>
        <taxon>Phocaeicola</taxon>
    </lineage>
</organism>
<dbReference type="EMBL" id="WDBY01000002">
    <property type="protein sequence ID" value="KAB6481575.1"/>
    <property type="molecule type" value="Genomic_DNA"/>
</dbReference>
<evidence type="ECO:0000313" key="4">
    <source>
        <dbReference type="Proteomes" id="UP000483142"/>
    </source>
</evidence>
<dbReference type="Gene3D" id="3.10.129.10">
    <property type="entry name" value="Hotdog Thioesterase"/>
    <property type="match status" value="1"/>
</dbReference>
<gene>
    <name evidence="2" type="ORF">GAZ06_01460</name>
    <name evidence="1" type="ORF">GAZ09_06550</name>
</gene>
<comment type="caution">
    <text evidence="1">The sequence shown here is derived from an EMBL/GenBank/DDBJ whole genome shotgun (WGS) entry which is preliminary data.</text>
</comment>
<dbReference type="AlphaFoldDB" id="A0A380ZNL3"/>
<evidence type="ECO:0000313" key="2">
    <source>
        <dbReference type="EMBL" id="KAB6481575.1"/>
    </source>
</evidence>
<evidence type="ECO:0000313" key="1">
    <source>
        <dbReference type="EMBL" id="KAB6454593.1"/>
    </source>
</evidence>
<accession>A0A380ZNL3</accession>
<sequence>MSSKEIICQGEELFRLIPQRPPMVMIDRFYGIEEDTSWSGLTVTPDNLFCRDGVLQETGIIEHIAQSAAARVGYIYMLRKEPVPLGFIGSVEKMKLFRLPSAGAELYTGITIVQEVFDITLITAEVKENDELLAECRMKIYLKKE</sequence>
<name>A0A380ZNL3_PHOVU</name>